<dbReference type="EMBL" id="QLSZ01000003">
    <property type="protein sequence ID" value="RAR73693.1"/>
    <property type="molecule type" value="Genomic_DNA"/>
</dbReference>
<protein>
    <submittedName>
        <fullName evidence="1">N-formylglutamate amidohydrolase</fullName>
    </submittedName>
</protein>
<dbReference type="AlphaFoldDB" id="A0A328YKS9"/>
<keyword evidence="2" id="KW-1185">Reference proteome</keyword>
<name>A0A328YKS9_9FLAO</name>
<evidence type="ECO:0000313" key="1">
    <source>
        <dbReference type="EMBL" id="RAR73693.1"/>
    </source>
</evidence>
<keyword evidence="1" id="KW-0378">Hydrolase</keyword>
<dbReference type="RefSeq" id="WP_112112499.1">
    <property type="nucleotide sequence ID" value="NZ_QLSZ01000003.1"/>
</dbReference>
<dbReference type="OrthoDB" id="8716700at2"/>
<reference evidence="1 2" key="1">
    <citation type="submission" date="2018-06" db="EMBL/GenBank/DDBJ databases">
        <title>Genomic Encyclopedia of Archaeal and Bacterial Type Strains, Phase II (KMG-II): from individual species to whole genera.</title>
        <authorList>
            <person name="Goeker M."/>
        </authorList>
    </citation>
    <scope>NUCLEOTIDE SEQUENCE [LARGE SCALE GENOMIC DNA]</scope>
    <source>
        <strain evidence="1 2">DSM 25663</strain>
    </source>
</reference>
<accession>A0A328YKS9</accession>
<dbReference type="Gene3D" id="3.40.630.40">
    <property type="entry name" value="Zn-dependent exopeptidases"/>
    <property type="match status" value="1"/>
</dbReference>
<evidence type="ECO:0000313" key="2">
    <source>
        <dbReference type="Proteomes" id="UP000248840"/>
    </source>
</evidence>
<proteinExistence type="predicted"/>
<dbReference type="GO" id="GO:0016787">
    <property type="term" value="F:hydrolase activity"/>
    <property type="evidence" value="ECO:0007669"/>
    <property type="project" value="UniProtKB-KW"/>
</dbReference>
<dbReference type="Pfam" id="PF05013">
    <property type="entry name" value="FGase"/>
    <property type="match status" value="1"/>
</dbReference>
<gene>
    <name evidence="1" type="ORF">CLV55_10312</name>
</gene>
<comment type="caution">
    <text evidence="1">The sequence shown here is derived from an EMBL/GenBank/DDBJ whole genome shotgun (WGS) entry which is preliminary data.</text>
</comment>
<organism evidence="1 2">
    <name type="scientific">Flavobacterium aciduliphilum</name>
    <dbReference type="NCBI Taxonomy" id="1101402"/>
    <lineage>
        <taxon>Bacteria</taxon>
        <taxon>Pseudomonadati</taxon>
        <taxon>Bacteroidota</taxon>
        <taxon>Flavobacteriia</taxon>
        <taxon>Flavobacteriales</taxon>
        <taxon>Flavobacteriaceae</taxon>
        <taxon>Flavobacterium</taxon>
    </lineage>
</organism>
<dbReference type="SUPFAM" id="SSF53187">
    <property type="entry name" value="Zn-dependent exopeptidases"/>
    <property type="match status" value="1"/>
</dbReference>
<dbReference type="Proteomes" id="UP000248840">
    <property type="component" value="Unassembled WGS sequence"/>
</dbReference>
<sequence length="247" mass="29030">MRKLILHIPHSSINIPLLDGYVGTKDKIQEELVKLTDWYTDELFYSDTDAMIVAPFSRLFCDVERFENDAEEVMAKFGMGVLYERFDDGDLLRTVTPTLRENIIKHYYWKHHTHFTNLVNNELIKHETCLIIDCHSFPSIPLIRGLDQTMDRPDFNIGIDAFHTPKELVEASITYFKERGYSLGIDWPYSGTIVPMEHFRKNNKVYSIMLEVNRKLYLEEPTNKKSSEFDTTKLIVQEYLELLKKIV</sequence>
<dbReference type="InterPro" id="IPR007709">
    <property type="entry name" value="N-FG_amidohydro"/>
</dbReference>